<keyword evidence="1" id="KW-0472">Membrane</keyword>
<feature type="transmembrane region" description="Helical" evidence="1">
    <location>
        <begin position="297"/>
        <end position="320"/>
    </location>
</feature>
<keyword evidence="1" id="KW-0812">Transmembrane</keyword>
<feature type="transmembrane region" description="Helical" evidence="1">
    <location>
        <begin position="74"/>
        <end position="99"/>
    </location>
</feature>
<dbReference type="AlphaFoldDB" id="A0A226D3V5"/>
<dbReference type="Proteomes" id="UP000198287">
    <property type="component" value="Unassembled WGS sequence"/>
</dbReference>
<name>A0A226D3V5_FOLCA</name>
<reference evidence="2 3" key="1">
    <citation type="submission" date="2015-12" db="EMBL/GenBank/DDBJ databases">
        <title>The genome of Folsomia candida.</title>
        <authorList>
            <person name="Faddeeva A."/>
            <person name="Derks M.F."/>
            <person name="Anvar Y."/>
            <person name="Smit S."/>
            <person name="Van Straalen N."/>
            <person name="Roelofs D."/>
        </authorList>
    </citation>
    <scope>NUCLEOTIDE SEQUENCE [LARGE SCALE GENOMIC DNA]</scope>
    <source>
        <strain evidence="2 3">VU population</strain>
        <tissue evidence="2">Whole body</tissue>
    </source>
</reference>
<feature type="transmembrane region" description="Helical" evidence="1">
    <location>
        <begin position="182"/>
        <end position="211"/>
    </location>
</feature>
<keyword evidence="1" id="KW-1133">Transmembrane helix</keyword>
<evidence type="ECO:0000313" key="2">
    <source>
        <dbReference type="EMBL" id="OXA39498.1"/>
    </source>
</evidence>
<dbReference type="EMBL" id="LNIX01000038">
    <property type="protein sequence ID" value="OXA39498.1"/>
    <property type="molecule type" value="Genomic_DNA"/>
</dbReference>
<feature type="transmembrane region" description="Helical" evidence="1">
    <location>
        <begin position="260"/>
        <end position="277"/>
    </location>
</feature>
<keyword evidence="3" id="KW-1185">Reference proteome</keyword>
<feature type="transmembrane region" description="Helical" evidence="1">
    <location>
        <begin position="136"/>
        <end position="162"/>
    </location>
</feature>
<comment type="caution">
    <text evidence="2">The sequence shown here is derived from an EMBL/GenBank/DDBJ whole genome shotgun (WGS) entry which is preliminary data.</text>
</comment>
<protein>
    <submittedName>
        <fullName evidence="2">Uncharacterized protein</fullName>
    </submittedName>
</protein>
<feature type="transmembrane region" description="Helical" evidence="1">
    <location>
        <begin position="46"/>
        <end position="68"/>
    </location>
</feature>
<evidence type="ECO:0000256" key="1">
    <source>
        <dbReference type="SAM" id="Phobius"/>
    </source>
</evidence>
<proteinExistence type="predicted"/>
<accession>A0A226D3V5</accession>
<organism evidence="2 3">
    <name type="scientific">Folsomia candida</name>
    <name type="common">Springtail</name>
    <dbReference type="NCBI Taxonomy" id="158441"/>
    <lineage>
        <taxon>Eukaryota</taxon>
        <taxon>Metazoa</taxon>
        <taxon>Ecdysozoa</taxon>
        <taxon>Arthropoda</taxon>
        <taxon>Hexapoda</taxon>
        <taxon>Collembola</taxon>
        <taxon>Entomobryomorpha</taxon>
        <taxon>Isotomoidea</taxon>
        <taxon>Isotomidae</taxon>
        <taxon>Proisotominae</taxon>
        <taxon>Folsomia</taxon>
    </lineage>
</organism>
<gene>
    <name evidence="2" type="ORF">Fcan01_25640</name>
</gene>
<sequence length="397" mass="46497">MLSEQVVHLLSRIVSMSTKAGATPFTWQKKTKTIVVTGKGKHKMKFWFRVQSVFWIHVLIRTIFLRVYHVRRVAEFYLCLSIFFTITLHILASLPFIMFPHDFAQFLNSSLRFFSKYEETWYSSVLKKMETSRFHVLLLALYATIGSSYLAWFDLTWLYLTFPTMDIFPNVVLPLYLQSSWIVYLIIGAFYSRLVLMMCSTFLFTMAVALIHEFYLIPKIMTDLCGETAELKISELFHVENLCPTYRAFELLYKLHMENYAYLLPPIQALLGQYGLIHNYNLILNWEDLSVSVKLFLLGQSVIVQAAWITFLTFGGWFYARSGKVLKSWKHLSGVRWSDRERKLMGKFIKSCKPMYVGYPGLMKIRKISVPRYFQGLFRGTCRMLLTLRGNKVKVKG</sequence>
<evidence type="ECO:0000313" key="3">
    <source>
        <dbReference type="Proteomes" id="UP000198287"/>
    </source>
</evidence>